<dbReference type="EMBL" id="FNET01000009">
    <property type="protein sequence ID" value="SDL21698.1"/>
    <property type="molecule type" value="Genomic_DNA"/>
</dbReference>
<dbReference type="RefSeq" id="WP_143027821.1">
    <property type="nucleotide sequence ID" value="NZ_FNET01000009.1"/>
</dbReference>
<dbReference type="AlphaFoldDB" id="A0A1G9I8Y0"/>
<accession>A0A1G9I8Y0</accession>
<gene>
    <name evidence="1" type="ORF">SAMN04488074_109300</name>
</gene>
<sequence>MSSEAGVTSEGKRATPNIVLIARRQAKGWGRERLAREFERLGRLLDLPTPELSAMTKAIYRHETGRAAVRDEVYIRLYCAAFETNSHDLFGTLSGDVQADGSCGLTSHKFVPVYLGSELLPVLIEAARLAPGAVQWAGCHVGQVEHPAGVCTLYAFPWGVGVFHLAEDLSVPNIASLAVWRRQTYRDARQWATDWLREATGSEIPVAHYVLSAYWVHEPPWRGRELTIALRLLSMPRVLLDRGTDDAGPSLHHAELVEQALLRDGFHDGRIDEFGVGGLSIGCASWAGLSYYPQAPGRALQVSDLIECELLVQALWSYCHHVHEQVEQGHDPVVPAEYGWRWVRAVRSRLTVTRPQETAQHASMRSAVLETSELGKHLTTALELLRDVDGE</sequence>
<dbReference type="Proteomes" id="UP000199682">
    <property type="component" value="Unassembled WGS sequence"/>
</dbReference>
<evidence type="ECO:0000313" key="1">
    <source>
        <dbReference type="EMBL" id="SDL21698.1"/>
    </source>
</evidence>
<evidence type="ECO:0000313" key="2">
    <source>
        <dbReference type="Proteomes" id="UP000199682"/>
    </source>
</evidence>
<proteinExistence type="predicted"/>
<protein>
    <submittedName>
        <fullName evidence="1">Uncharacterized protein</fullName>
    </submittedName>
</protein>
<name>A0A1G9I8Y0_9PSEU</name>
<organism evidence="1 2">
    <name type="scientific">Lentzea albidocapillata subsp. violacea</name>
    <dbReference type="NCBI Taxonomy" id="128104"/>
    <lineage>
        <taxon>Bacteria</taxon>
        <taxon>Bacillati</taxon>
        <taxon>Actinomycetota</taxon>
        <taxon>Actinomycetes</taxon>
        <taxon>Pseudonocardiales</taxon>
        <taxon>Pseudonocardiaceae</taxon>
        <taxon>Lentzea</taxon>
    </lineage>
</organism>
<reference evidence="2" key="1">
    <citation type="submission" date="2016-10" db="EMBL/GenBank/DDBJ databases">
        <authorList>
            <person name="Varghese N."/>
            <person name="Submissions S."/>
        </authorList>
    </citation>
    <scope>NUCLEOTIDE SEQUENCE [LARGE SCALE GENOMIC DNA]</scope>
    <source>
        <strain evidence="2">DSM 44796</strain>
    </source>
</reference>